<evidence type="ECO:0000313" key="13">
    <source>
        <dbReference type="EMBL" id="NXY17268.1"/>
    </source>
</evidence>
<evidence type="ECO:0000256" key="5">
    <source>
        <dbReference type="ARBA" id="ARBA00022776"/>
    </source>
</evidence>
<dbReference type="PANTHER" id="PTHR22142:SF2">
    <property type="entry name" value="KINETOCHORE PROTEIN SPC24"/>
    <property type="match status" value="1"/>
</dbReference>
<keyword evidence="9 12" id="KW-0131">Cell cycle</keyword>
<feature type="non-terminal residue" evidence="13">
    <location>
        <position position="1"/>
    </location>
</feature>
<dbReference type="InterPro" id="IPR013252">
    <property type="entry name" value="Ndc80_Spc24"/>
</dbReference>
<dbReference type="AlphaFoldDB" id="A0A852NUQ2"/>
<comment type="subunit">
    <text evidence="12">Component of the NDC80 complex.</text>
</comment>
<reference evidence="13" key="1">
    <citation type="submission" date="2020-02" db="EMBL/GenBank/DDBJ databases">
        <title>Bird 10,000 Genomes (B10K) Project - Family phase.</title>
        <authorList>
            <person name="Zhang G."/>
        </authorList>
    </citation>
    <scope>NUCLEOTIDE SEQUENCE</scope>
    <source>
        <strain evidence="13">B10K-DU-029-61</strain>
        <tissue evidence="13">Blood</tissue>
    </source>
</reference>
<dbReference type="GO" id="GO:0005634">
    <property type="term" value="C:nucleus"/>
    <property type="evidence" value="ECO:0007669"/>
    <property type="project" value="UniProtKB-SubCell"/>
</dbReference>
<comment type="caution">
    <text evidence="13">The sequence shown here is derived from an EMBL/GenBank/DDBJ whole genome shotgun (WGS) entry which is preliminary data.</text>
</comment>
<comment type="similarity">
    <text evidence="1 12">Belongs to the SPC24 family.</text>
</comment>
<dbReference type="GO" id="GO:0008017">
    <property type="term" value="F:microtubule binding"/>
    <property type="evidence" value="ECO:0007669"/>
    <property type="project" value="TreeGrafter"/>
</dbReference>
<evidence type="ECO:0000256" key="3">
    <source>
        <dbReference type="ARBA" id="ARBA00022454"/>
    </source>
</evidence>
<keyword evidence="14" id="KW-1185">Reference proteome</keyword>
<proteinExistence type="inferred from homology"/>
<dbReference type="GO" id="GO:0051301">
    <property type="term" value="P:cell division"/>
    <property type="evidence" value="ECO:0007669"/>
    <property type="project" value="UniProtKB-UniRule"/>
</dbReference>
<protein>
    <recommendedName>
        <fullName evidence="2 12">Kinetochore protein Spc24</fullName>
    </recommendedName>
</protein>
<dbReference type="GO" id="GO:0031262">
    <property type="term" value="C:Ndc80 complex"/>
    <property type="evidence" value="ECO:0007669"/>
    <property type="project" value="TreeGrafter"/>
</dbReference>
<comment type="subcellular location">
    <subcellularLocation>
        <location evidence="12">Nucleus</location>
    </subcellularLocation>
    <subcellularLocation>
        <location evidence="12">Chromosome</location>
        <location evidence="12">Centromere</location>
        <location evidence="12">Kinetochore</location>
    </subcellularLocation>
</comment>
<evidence type="ECO:0000256" key="11">
    <source>
        <dbReference type="ARBA" id="ARBA00045419"/>
    </source>
</evidence>
<evidence type="ECO:0000313" key="14">
    <source>
        <dbReference type="Proteomes" id="UP000658642"/>
    </source>
</evidence>
<evidence type="ECO:0000256" key="2">
    <source>
        <dbReference type="ARBA" id="ARBA00013690"/>
    </source>
</evidence>
<gene>
    <name evidence="13" type="primary">Spc24</name>
    <name evidence="13" type="ORF">ATRCLA_R15371</name>
</gene>
<keyword evidence="7" id="KW-0175">Coiled coil</keyword>
<name>A0A852NUQ2_9PASS</name>
<keyword evidence="5 12" id="KW-0498">Mitosis</keyword>
<dbReference type="PANTHER" id="PTHR22142">
    <property type="match status" value="1"/>
</dbReference>
<dbReference type="Pfam" id="PF08286">
    <property type="entry name" value="Spc24"/>
    <property type="match status" value="1"/>
</dbReference>
<dbReference type="Gene3D" id="3.30.160.570">
    <property type="entry name" value="Ncd80 complex, Spc24 subunit"/>
    <property type="match status" value="1"/>
</dbReference>
<keyword evidence="10 12" id="KW-0137">Centromere</keyword>
<evidence type="ECO:0000256" key="4">
    <source>
        <dbReference type="ARBA" id="ARBA00022618"/>
    </source>
</evidence>
<dbReference type="EMBL" id="WBMZ01005563">
    <property type="protein sequence ID" value="NXY17268.1"/>
    <property type="molecule type" value="Genomic_DNA"/>
</dbReference>
<sequence>LPNPRYMAQLYYEISRIDWDYQAEPGRIRGIHYGPDIAVPLDLDKTQHSRTFISDYLWSLVPTEW</sequence>
<feature type="non-terminal residue" evidence="13">
    <location>
        <position position="65"/>
    </location>
</feature>
<evidence type="ECO:0000256" key="9">
    <source>
        <dbReference type="ARBA" id="ARBA00023306"/>
    </source>
</evidence>
<keyword evidence="4 12" id="KW-0132">Cell division</keyword>
<evidence type="ECO:0000256" key="1">
    <source>
        <dbReference type="ARBA" id="ARBA00007804"/>
    </source>
</evidence>
<keyword evidence="6 12" id="KW-0995">Kinetochore</keyword>
<dbReference type="CDD" id="cd11565">
    <property type="entry name" value="RWD_Spc24"/>
    <property type="match status" value="1"/>
</dbReference>
<evidence type="ECO:0000256" key="6">
    <source>
        <dbReference type="ARBA" id="ARBA00022838"/>
    </source>
</evidence>
<dbReference type="Proteomes" id="UP000658642">
    <property type="component" value="Unassembled WGS sequence"/>
</dbReference>
<comment type="function">
    <text evidence="11">Acts as a component of the essential kinetochore-associated NDC80 complex, which is required for chromosome segregation and spindle checkpoint activity. Required for kinetochore integrity and the organization of stable microtubule binding sites in the outer plate of the kinetochore. The NDC80 complex synergistically enhances the affinity of the SKA1 complex for microtubules and may allow the NDC80 complex to track depolymerizing microtubules.</text>
</comment>
<keyword evidence="3 12" id="KW-0158">Chromosome</keyword>
<evidence type="ECO:0000256" key="7">
    <source>
        <dbReference type="ARBA" id="ARBA00023054"/>
    </source>
</evidence>
<evidence type="ECO:0000256" key="10">
    <source>
        <dbReference type="ARBA" id="ARBA00023328"/>
    </source>
</evidence>
<dbReference type="GO" id="GO:0007059">
    <property type="term" value="P:chromosome segregation"/>
    <property type="evidence" value="ECO:0007669"/>
    <property type="project" value="TreeGrafter"/>
</dbReference>
<dbReference type="OrthoDB" id="6432863at2759"/>
<organism evidence="13 14">
    <name type="scientific">Atrichornis clamosus</name>
    <dbReference type="NCBI Taxonomy" id="449594"/>
    <lineage>
        <taxon>Eukaryota</taxon>
        <taxon>Metazoa</taxon>
        <taxon>Chordata</taxon>
        <taxon>Craniata</taxon>
        <taxon>Vertebrata</taxon>
        <taxon>Euteleostomi</taxon>
        <taxon>Archelosauria</taxon>
        <taxon>Archosauria</taxon>
        <taxon>Dinosauria</taxon>
        <taxon>Saurischia</taxon>
        <taxon>Theropoda</taxon>
        <taxon>Coelurosauria</taxon>
        <taxon>Aves</taxon>
        <taxon>Neognathae</taxon>
        <taxon>Neoaves</taxon>
        <taxon>Telluraves</taxon>
        <taxon>Australaves</taxon>
        <taxon>Passeriformes</taxon>
        <taxon>Menuridae</taxon>
        <taxon>Atrichornis</taxon>
    </lineage>
</organism>
<accession>A0A852NUQ2</accession>
<keyword evidence="8 12" id="KW-0539">Nucleus</keyword>
<evidence type="ECO:0000256" key="8">
    <source>
        <dbReference type="ARBA" id="ARBA00023242"/>
    </source>
</evidence>
<evidence type="ECO:0000256" key="12">
    <source>
        <dbReference type="RuleBase" id="RU368011"/>
    </source>
</evidence>